<dbReference type="Pfam" id="PF13730">
    <property type="entry name" value="HTH_36"/>
    <property type="match status" value="1"/>
</dbReference>
<dbReference type="EMBL" id="BSPG01000063">
    <property type="protein sequence ID" value="GLS46935.1"/>
    <property type="molecule type" value="Genomic_DNA"/>
</dbReference>
<dbReference type="Gene3D" id="1.10.10.10">
    <property type="entry name" value="Winged helix-like DNA-binding domain superfamily/Winged helix DNA-binding domain"/>
    <property type="match status" value="1"/>
</dbReference>
<organism evidence="2 3">
    <name type="scientific">Methylobacterium brachythecii</name>
    <dbReference type="NCBI Taxonomy" id="1176177"/>
    <lineage>
        <taxon>Bacteria</taxon>
        <taxon>Pseudomonadati</taxon>
        <taxon>Pseudomonadota</taxon>
        <taxon>Alphaproteobacteria</taxon>
        <taxon>Hyphomicrobiales</taxon>
        <taxon>Methylobacteriaceae</taxon>
        <taxon>Methylobacterium</taxon>
    </lineage>
</organism>
<evidence type="ECO:0000313" key="2">
    <source>
        <dbReference type="EMBL" id="MBB3905665.1"/>
    </source>
</evidence>
<reference evidence="4" key="2">
    <citation type="journal article" date="2019" name="Int. J. Syst. Evol. Microbiol.">
        <title>The Global Catalogue of Microorganisms (GCM) 10K type strain sequencing project: providing services to taxonomists for standard genome sequencing and annotation.</title>
        <authorList>
            <consortium name="The Broad Institute Genomics Platform"/>
            <consortium name="The Broad Institute Genome Sequencing Center for Infectious Disease"/>
            <person name="Wu L."/>
            <person name="Ma J."/>
        </authorList>
    </citation>
    <scope>NUCLEOTIDE SEQUENCE [LARGE SCALE GENOMIC DNA]</scope>
    <source>
        <strain evidence="4">NBRC 107710</strain>
    </source>
</reference>
<reference evidence="2 3" key="3">
    <citation type="submission" date="2020-08" db="EMBL/GenBank/DDBJ databases">
        <title>Genomic Encyclopedia of Type Strains, Phase IV (KMG-IV): sequencing the most valuable type-strain genomes for metagenomic binning, comparative biology and taxonomic classification.</title>
        <authorList>
            <person name="Goeker M."/>
        </authorList>
    </citation>
    <scope>NUCLEOTIDE SEQUENCE [LARGE SCALE GENOMIC DNA]</scope>
    <source>
        <strain evidence="2 3">DSM 24105</strain>
    </source>
</reference>
<reference evidence="1" key="1">
    <citation type="journal article" date="2014" name="Int. J. Syst. Evol. Microbiol.">
        <title>Complete genome of a new Firmicutes species belonging to the dominant human colonic microbiota ('Ruminococcus bicirculans') reveals two chromosomes and a selective capacity to utilize plant glucans.</title>
        <authorList>
            <consortium name="NISC Comparative Sequencing Program"/>
            <person name="Wegmann U."/>
            <person name="Louis P."/>
            <person name="Goesmann A."/>
            <person name="Henrissat B."/>
            <person name="Duncan S.H."/>
            <person name="Flint H.J."/>
        </authorList>
    </citation>
    <scope>NUCLEOTIDE SEQUENCE</scope>
    <source>
        <strain evidence="1">NBRC 107710</strain>
    </source>
</reference>
<reference evidence="1" key="4">
    <citation type="submission" date="2023-01" db="EMBL/GenBank/DDBJ databases">
        <title>Draft genome sequence of Methylobacterium brachythecii strain NBRC 107710.</title>
        <authorList>
            <person name="Sun Q."/>
            <person name="Mori K."/>
        </authorList>
    </citation>
    <scope>NUCLEOTIDE SEQUENCE</scope>
    <source>
        <strain evidence="1">NBRC 107710</strain>
    </source>
</reference>
<dbReference type="InterPro" id="IPR011991">
    <property type="entry name" value="ArsR-like_HTH"/>
</dbReference>
<dbReference type="Proteomes" id="UP001156881">
    <property type="component" value="Unassembled WGS sequence"/>
</dbReference>
<dbReference type="CDD" id="cd00090">
    <property type="entry name" value="HTH_ARSR"/>
    <property type="match status" value="1"/>
</dbReference>
<dbReference type="EMBL" id="JACIDN010000018">
    <property type="protein sequence ID" value="MBB3905665.1"/>
    <property type="molecule type" value="Genomic_DNA"/>
</dbReference>
<evidence type="ECO:0000313" key="1">
    <source>
        <dbReference type="EMBL" id="GLS46935.1"/>
    </source>
</evidence>
<sequence>MIEKEVFIMTIEEKDAEVVRFPKEAKRPPSSVERIWGKSVTRHGYAGVPSILIRAQKRLGLSPIQLNIVIQLLDYWHDPARKPFPPKKELAERIGVTPKTVQNNIRELEKAGLITRHIRRTSSGDYNSNIYDLNPLVDRVRSMEPEFEAARVARDRARKAAETPVGLRSA</sequence>
<keyword evidence="4" id="KW-1185">Reference proteome</keyword>
<comment type="caution">
    <text evidence="2">The sequence shown here is derived from an EMBL/GenBank/DDBJ whole genome shotgun (WGS) entry which is preliminary data.</text>
</comment>
<dbReference type="InterPro" id="IPR036390">
    <property type="entry name" value="WH_DNA-bd_sf"/>
</dbReference>
<proteinExistence type="predicted"/>
<name>A0A7W6ALK1_9HYPH</name>
<protein>
    <submittedName>
        <fullName evidence="2">Putative transcriptional regulator</fullName>
    </submittedName>
</protein>
<dbReference type="SUPFAM" id="SSF46785">
    <property type="entry name" value="Winged helix' DNA-binding domain"/>
    <property type="match status" value="1"/>
</dbReference>
<dbReference type="GO" id="GO:0006355">
    <property type="term" value="P:regulation of DNA-templated transcription"/>
    <property type="evidence" value="ECO:0007669"/>
    <property type="project" value="UniProtKB-ARBA"/>
</dbReference>
<gene>
    <name evidence="1" type="ORF">GCM10007884_49350</name>
    <name evidence="2" type="ORF">GGR33_005207</name>
</gene>
<dbReference type="InterPro" id="IPR036388">
    <property type="entry name" value="WH-like_DNA-bd_sf"/>
</dbReference>
<evidence type="ECO:0000313" key="4">
    <source>
        <dbReference type="Proteomes" id="UP001156881"/>
    </source>
</evidence>
<dbReference type="AlphaFoldDB" id="A0A7W6ALK1"/>
<dbReference type="Proteomes" id="UP000517759">
    <property type="component" value="Unassembled WGS sequence"/>
</dbReference>
<accession>A0A7W6ALK1</accession>
<evidence type="ECO:0000313" key="3">
    <source>
        <dbReference type="Proteomes" id="UP000517759"/>
    </source>
</evidence>